<dbReference type="Pfam" id="PF01909">
    <property type="entry name" value="NTP_transf_2"/>
    <property type="match status" value="1"/>
</dbReference>
<dbReference type="CDD" id="cd05403">
    <property type="entry name" value="NT_KNTase_like"/>
    <property type="match status" value="1"/>
</dbReference>
<evidence type="ECO:0000313" key="2">
    <source>
        <dbReference type="EMBL" id="RKX68860.1"/>
    </source>
</evidence>
<evidence type="ECO:0000259" key="1">
    <source>
        <dbReference type="Pfam" id="PF01909"/>
    </source>
</evidence>
<comment type="caution">
    <text evidence="2">The sequence shown here is derived from an EMBL/GenBank/DDBJ whole genome shotgun (WGS) entry which is preliminary data.</text>
</comment>
<dbReference type="PANTHER" id="PTHR33933">
    <property type="entry name" value="NUCLEOTIDYLTRANSFERASE"/>
    <property type="match status" value="1"/>
</dbReference>
<dbReference type="EMBL" id="QNBE01000124">
    <property type="protein sequence ID" value="RKX68860.1"/>
    <property type="molecule type" value="Genomic_DNA"/>
</dbReference>
<dbReference type="InterPro" id="IPR043519">
    <property type="entry name" value="NT_sf"/>
</dbReference>
<reference evidence="2 3" key="1">
    <citation type="submission" date="2018-06" db="EMBL/GenBank/DDBJ databases">
        <title>Extensive metabolic versatility and redundancy in microbially diverse, dynamic hydrothermal sediments.</title>
        <authorList>
            <person name="Dombrowski N."/>
            <person name="Teske A."/>
            <person name="Baker B.J."/>
        </authorList>
    </citation>
    <scope>NUCLEOTIDE SEQUENCE [LARGE SCALE GENOMIC DNA]</scope>
    <source>
        <strain evidence="2">B36_G15</strain>
    </source>
</reference>
<dbReference type="PANTHER" id="PTHR33933:SF3">
    <property type="entry name" value="PROTEIN ADENYLYLTRANSFERASE MJ0604-RELATED"/>
    <property type="match status" value="1"/>
</dbReference>
<name>A0A660SFU0_UNCW3</name>
<accession>A0A660SFU0</accession>
<dbReference type="InterPro" id="IPR002934">
    <property type="entry name" value="Polymerase_NTP_transf_dom"/>
</dbReference>
<dbReference type="InterPro" id="IPR052548">
    <property type="entry name" value="Type_VII_TA_antitoxin"/>
</dbReference>
<evidence type="ECO:0000313" key="3">
    <source>
        <dbReference type="Proteomes" id="UP000268469"/>
    </source>
</evidence>
<dbReference type="Proteomes" id="UP000268469">
    <property type="component" value="Unassembled WGS sequence"/>
</dbReference>
<dbReference type="Gene3D" id="3.30.460.10">
    <property type="entry name" value="Beta Polymerase, domain 2"/>
    <property type="match status" value="1"/>
</dbReference>
<proteinExistence type="predicted"/>
<dbReference type="AlphaFoldDB" id="A0A660SFU0"/>
<protein>
    <recommendedName>
        <fullName evidence="1">Polymerase nucleotidyl transferase domain-containing protein</fullName>
    </recommendedName>
</protein>
<dbReference type="SUPFAM" id="SSF81301">
    <property type="entry name" value="Nucleotidyltransferase"/>
    <property type="match status" value="1"/>
</dbReference>
<feature type="domain" description="Polymerase nucleotidyl transferase" evidence="1">
    <location>
        <begin position="27"/>
        <end position="86"/>
    </location>
</feature>
<gene>
    <name evidence="2" type="ORF">DRP53_09835</name>
</gene>
<sequence length="158" mass="18125">MRRRKDCTFEAVKEAILRMGGILREAEAVGVMGSLARGDFSDRSDIDIFVIVKEKKSGYDVDRIWWDRINEALSLFHRDVTVVVYSVNGLRRISNWYVLRLASEGILVYDKGGIKGLFRKIIETARRAGLVERMVGNHRVWSAINLDLGERLKLEVKD</sequence>
<organism evidence="2 3">
    <name type="scientific">candidate division WOR-3 bacterium</name>
    <dbReference type="NCBI Taxonomy" id="2052148"/>
    <lineage>
        <taxon>Bacteria</taxon>
        <taxon>Bacteria division WOR-3</taxon>
    </lineage>
</organism>
<dbReference type="GO" id="GO:0016779">
    <property type="term" value="F:nucleotidyltransferase activity"/>
    <property type="evidence" value="ECO:0007669"/>
    <property type="project" value="InterPro"/>
</dbReference>